<evidence type="ECO:0000313" key="1">
    <source>
        <dbReference type="EMBL" id="GAF99705.1"/>
    </source>
</evidence>
<feature type="non-terminal residue" evidence="1">
    <location>
        <position position="1"/>
    </location>
</feature>
<sequence length="59" mass="7246">KQIMNELIEMLKHHYEVDIHNCAMTHEEWIKELAKAMLDKGYKDKFLAEYKDYKEFLNQ</sequence>
<organism evidence="1">
    <name type="scientific">marine sediment metagenome</name>
    <dbReference type="NCBI Taxonomy" id="412755"/>
    <lineage>
        <taxon>unclassified sequences</taxon>
        <taxon>metagenomes</taxon>
        <taxon>ecological metagenomes</taxon>
    </lineage>
</organism>
<name>X0VGN2_9ZZZZ</name>
<accession>X0VGN2</accession>
<dbReference type="EMBL" id="BARS01028859">
    <property type="protein sequence ID" value="GAF99705.1"/>
    <property type="molecule type" value="Genomic_DNA"/>
</dbReference>
<protein>
    <submittedName>
        <fullName evidence="1">Uncharacterized protein</fullName>
    </submittedName>
</protein>
<proteinExistence type="predicted"/>
<reference evidence="1" key="1">
    <citation type="journal article" date="2014" name="Front. Microbiol.">
        <title>High frequency of phylogenetically diverse reductive dehalogenase-homologous genes in deep subseafloor sedimentary metagenomes.</title>
        <authorList>
            <person name="Kawai M."/>
            <person name="Futagami T."/>
            <person name="Toyoda A."/>
            <person name="Takaki Y."/>
            <person name="Nishi S."/>
            <person name="Hori S."/>
            <person name="Arai W."/>
            <person name="Tsubouchi T."/>
            <person name="Morono Y."/>
            <person name="Uchiyama I."/>
            <person name="Ito T."/>
            <person name="Fujiyama A."/>
            <person name="Inagaki F."/>
            <person name="Takami H."/>
        </authorList>
    </citation>
    <scope>NUCLEOTIDE SEQUENCE</scope>
    <source>
        <strain evidence="1">Expedition CK06-06</strain>
    </source>
</reference>
<comment type="caution">
    <text evidence="1">The sequence shown here is derived from an EMBL/GenBank/DDBJ whole genome shotgun (WGS) entry which is preliminary data.</text>
</comment>
<gene>
    <name evidence="1" type="ORF">S01H1_45193</name>
</gene>
<dbReference type="AlphaFoldDB" id="X0VGN2"/>